<sequence length="342" mass="35884">MVLREPCMTIHTVCSSAFVGLNKPQRLCKDEIAKAIVGGVSSMLAPGNTATMLQSGVLSRGGSCKSLSADVDGYARAEAINAIFVKPLSAAIRHGNPIRTIIGAQEALIRKAYQTAGISDFSRTATVECYCMGRPVDDAIETTAIARVFGDFGVHITSVKHNLGQGGVASGITSLIKSVLALGYQTIPTNIKFSKRNPNIPFKEHSLTVHVKLTPWPQFKNRSKQKCDHLGLASQGDLLSSVSVSDAVAGHSGGEIVAAYATGALTAKGAIITSWKRGLAAEKQKQAGIMAAIGLSAEKASPLLPANVVVACENSPTSTTTSANGKEVQEIAAHIRESHPNW</sequence>
<reference evidence="4" key="1">
    <citation type="submission" date="2023-11" db="EMBL/GenBank/DDBJ databases">
        <title>The genome sequences of three competitors of mushroom-forming fungi.</title>
        <authorList>
            <person name="Beijen E."/>
            <person name="Ohm R.A."/>
        </authorList>
    </citation>
    <scope>NUCLEOTIDE SEQUENCE</scope>
    <source>
        <strain evidence="4">CBS 100526</strain>
    </source>
</reference>
<dbReference type="InterPro" id="IPR050091">
    <property type="entry name" value="PKS_NRPS_Biosynth_Enz"/>
</dbReference>
<dbReference type="SMART" id="SM00825">
    <property type="entry name" value="PKS_KS"/>
    <property type="match status" value="1"/>
</dbReference>
<dbReference type="EMBL" id="JAWRVG010000049">
    <property type="protein sequence ID" value="KAK4064140.1"/>
    <property type="molecule type" value="Genomic_DNA"/>
</dbReference>
<dbReference type="PANTHER" id="PTHR43775:SF28">
    <property type="entry name" value="SYNTHASE, PUTATIVE-RELATED"/>
    <property type="match status" value="1"/>
</dbReference>
<comment type="caution">
    <text evidence="4">The sequence shown here is derived from an EMBL/GenBank/DDBJ whole genome shotgun (WGS) entry which is preliminary data.</text>
</comment>
<dbReference type="InterPro" id="IPR016039">
    <property type="entry name" value="Thiolase-like"/>
</dbReference>
<dbReference type="RefSeq" id="XP_062751892.1">
    <property type="nucleotide sequence ID" value="XM_062904042.1"/>
</dbReference>
<dbReference type="InterPro" id="IPR020841">
    <property type="entry name" value="PKS_Beta-ketoAc_synthase_dom"/>
</dbReference>
<evidence type="ECO:0000256" key="2">
    <source>
        <dbReference type="ARBA" id="ARBA00022553"/>
    </source>
</evidence>
<evidence type="ECO:0000256" key="1">
    <source>
        <dbReference type="ARBA" id="ARBA00022450"/>
    </source>
</evidence>
<dbReference type="GO" id="GO:0044550">
    <property type="term" value="P:secondary metabolite biosynthetic process"/>
    <property type="evidence" value="ECO:0007669"/>
    <property type="project" value="TreeGrafter"/>
</dbReference>
<dbReference type="GO" id="GO:0004312">
    <property type="term" value="F:fatty acid synthase activity"/>
    <property type="evidence" value="ECO:0007669"/>
    <property type="project" value="TreeGrafter"/>
</dbReference>
<dbReference type="Pfam" id="PF00109">
    <property type="entry name" value="ketoacyl-synt"/>
    <property type="match status" value="1"/>
</dbReference>
<dbReference type="GeneID" id="87923946"/>
<dbReference type="InterPro" id="IPR014031">
    <property type="entry name" value="Ketoacyl_synth_C"/>
</dbReference>
<dbReference type="SUPFAM" id="SSF53901">
    <property type="entry name" value="Thiolase-like"/>
    <property type="match status" value="1"/>
</dbReference>
<evidence type="ECO:0000313" key="4">
    <source>
        <dbReference type="EMBL" id="KAK4064140.1"/>
    </source>
</evidence>
<dbReference type="GO" id="GO:0006633">
    <property type="term" value="P:fatty acid biosynthetic process"/>
    <property type="evidence" value="ECO:0007669"/>
    <property type="project" value="TreeGrafter"/>
</dbReference>
<dbReference type="PANTHER" id="PTHR43775">
    <property type="entry name" value="FATTY ACID SYNTHASE"/>
    <property type="match status" value="1"/>
</dbReference>
<dbReference type="PROSITE" id="PS52004">
    <property type="entry name" value="KS3_2"/>
    <property type="match status" value="1"/>
</dbReference>
<dbReference type="Gene3D" id="3.40.47.10">
    <property type="match status" value="1"/>
</dbReference>
<keyword evidence="5" id="KW-1185">Reference proteome</keyword>
<dbReference type="AlphaFoldDB" id="A0AAE1I6Y9"/>
<evidence type="ECO:0000259" key="3">
    <source>
        <dbReference type="PROSITE" id="PS52004"/>
    </source>
</evidence>
<dbReference type="InterPro" id="IPR001227">
    <property type="entry name" value="Ac_transferase_dom_sf"/>
</dbReference>
<feature type="domain" description="Ketosynthase family 3 (KS3)" evidence="3">
    <location>
        <begin position="1"/>
        <end position="245"/>
    </location>
</feature>
<keyword evidence="2" id="KW-0597">Phosphoprotein</keyword>
<accession>A0AAE1I6Y9</accession>
<dbReference type="InterPro" id="IPR016036">
    <property type="entry name" value="Malonyl_transacylase_ACP-bd"/>
</dbReference>
<evidence type="ECO:0000313" key="5">
    <source>
        <dbReference type="Proteomes" id="UP001273209"/>
    </source>
</evidence>
<dbReference type="InterPro" id="IPR014030">
    <property type="entry name" value="Ketoacyl_synth_N"/>
</dbReference>
<dbReference type="Pfam" id="PF02801">
    <property type="entry name" value="Ketoacyl-synt_C"/>
    <property type="match status" value="1"/>
</dbReference>
<gene>
    <name evidence="4" type="ORF">Triagg1_9119</name>
</gene>
<dbReference type="InterPro" id="IPR016035">
    <property type="entry name" value="Acyl_Trfase/lysoPLipase"/>
</dbReference>
<dbReference type="Proteomes" id="UP001273209">
    <property type="component" value="Unassembled WGS sequence"/>
</dbReference>
<dbReference type="Gene3D" id="3.40.366.10">
    <property type="entry name" value="Malonyl-Coenzyme A Acyl Carrier Protein, domain 2"/>
    <property type="match status" value="1"/>
</dbReference>
<keyword evidence="1" id="KW-0596">Phosphopantetheine</keyword>
<dbReference type="SUPFAM" id="SSF55048">
    <property type="entry name" value="Probable ACP-binding domain of malonyl-CoA ACP transacylase"/>
    <property type="match status" value="1"/>
</dbReference>
<protein>
    <recommendedName>
        <fullName evidence="3">Ketosynthase family 3 (KS3) domain-containing protein</fullName>
    </recommendedName>
</protein>
<proteinExistence type="predicted"/>
<dbReference type="SUPFAM" id="SSF52151">
    <property type="entry name" value="FabD/lysophospholipase-like"/>
    <property type="match status" value="1"/>
</dbReference>
<dbReference type="Pfam" id="PF00698">
    <property type="entry name" value="Acyl_transf_1"/>
    <property type="match status" value="1"/>
</dbReference>
<dbReference type="InterPro" id="IPR014043">
    <property type="entry name" value="Acyl_transferase_dom"/>
</dbReference>
<organism evidence="4 5">
    <name type="scientific">Trichoderma aggressivum f. europaeum</name>
    <dbReference type="NCBI Taxonomy" id="173218"/>
    <lineage>
        <taxon>Eukaryota</taxon>
        <taxon>Fungi</taxon>
        <taxon>Dikarya</taxon>
        <taxon>Ascomycota</taxon>
        <taxon>Pezizomycotina</taxon>
        <taxon>Sordariomycetes</taxon>
        <taxon>Hypocreomycetidae</taxon>
        <taxon>Hypocreales</taxon>
        <taxon>Hypocreaceae</taxon>
        <taxon>Trichoderma</taxon>
    </lineage>
</organism>
<name>A0AAE1I6Y9_9HYPO</name>
<dbReference type="CDD" id="cd00833">
    <property type="entry name" value="PKS"/>
    <property type="match status" value="1"/>
</dbReference>